<dbReference type="GO" id="GO:0005524">
    <property type="term" value="F:ATP binding"/>
    <property type="evidence" value="ECO:0007669"/>
    <property type="project" value="UniProtKB-KW"/>
</dbReference>
<evidence type="ECO:0000256" key="8">
    <source>
        <dbReference type="ARBA" id="ARBA00023004"/>
    </source>
</evidence>
<dbReference type="EMBL" id="JAGGLC010000002">
    <property type="protein sequence ID" value="MBP1986503.1"/>
    <property type="molecule type" value="Genomic_DNA"/>
</dbReference>
<feature type="region of interest" description="Disordered" evidence="13">
    <location>
        <begin position="419"/>
        <end position="439"/>
    </location>
</feature>
<dbReference type="PANTHER" id="PTHR11472">
    <property type="entry name" value="DNA REPAIR DEAD HELICASE RAD3/XP-D SUBFAMILY MEMBER"/>
    <property type="match status" value="1"/>
</dbReference>
<dbReference type="Gene3D" id="3.40.50.300">
    <property type="entry name" value="P-loop containing nucleotide triphosphate hydrolases"/>
    <property type="match status" value="2"/>
</dbReference>
<comment type="caution">
    <text evidence="15">The sequence shown here is derived from an EMBL/GenBank/DDBJ whole genome shotgun (WGS) entry which is preliminary data.</text>
</comment>
<reference evidence="15" key="1">
    <citation type="submission" date="2021-03" db="EMBL/GenBank/DDBJ databases">
        <title>Genomic Encyclopedia of Type Strains, Phase IV (KMG-IV): sequencing the most valuable type-strain genomes for metagenomic binning, comparative biology and taxonomic classification.</title>
        <authorList>
            <person name="Goeker M."/>
        </authorList>
    </citation>
    <scope>NUCLEOTIDE SEQUENCE</scope>
    <source>
        <strain evidence="15">DSM 26232</strain>
    </source>
</reference>
<dbReference type="GO" id="GO:0006281">
    <property type="term" value="P:DNA repair"/>
    <property type="evidence" value="ECO:0007669"/>
    <property type="project" value="UniProtKB-KW"/>
</dbReference>
<keyword evidence="7" id="KW-0067">ATP-binding</keyword>
<keyword evidence="11" id="KW-0234">DNA repair</keyword>
<evidence type="ECO:0000256" key="6">
    <source>
        <dbReference type="ARBA" id="ARBA00022806"/>
    </source>
</evidence>
<dbReference type="GO" id="GO:0003678">
    <property type="term" value="F:DNA helicase activity"/>
    <property type="evidence" value="ECO:0007669"/>
    <property type="project" value="UniProtKB-EC"/>
</dbReference>
<keyword evidence="5 15" id="KW-0378">Hydrolase</keyword>
<evidence type="ECO:0000256" key="10">
    <source>
        <dbReference type="ARBA" id="ARBA00023125"/>
    </source>
</evidence>
<feature type="region of interest" description="Disordered" evidence="13">
    <location>
        <begin position="338"/>
        <end position="377"/>
    </location>
</feature>
<keyword evidence="4" id="KW-0227">DNA damage</keyword>
<feature type="compositionally biased region" description="Basic and acidic residues" evidence="13">
    <location>
        <begin position="429"/>
        <end position="439"/>
    </location>
</feature>
<evidence type="ECO:0000256" key="4">
    <source>
        <dbReference type="ARBA" id="ARBA00022763"/>
    </source>
</evidence>
<dbReference type="GO" id="GO:0046872">
    <property type="term" value="F:metal ion binding"/>
    <property type="evidence" value="ECO:0007669"/>
    <property type="project" value="UniProtKB-KW"/>
</dbReference>
<proteinExistence type="predicted"/>
<evidence type="ECO:0000256" key="13">
    <source>
        <dbReference type="SAM" id="MobiDB-lite"/>
    </source>
</evidence>
<name>A0A8T4GWR1_9EURY</name>
<dbReference type="SUPFAM" id="SSF52540">
    <property type="entry name" value="P-loop containing nucleoside triphosphate hydrolases"/>
    <property type="match status" value="2"/>
</dbReference>
<dbReference type="InterPro" id="IPR010614">
    <property type="entry name" value="RAD3-like_helicase_DEAD"/>
</dbReference>
<keyword evidence="2" id="KW-0479">Metal-binding</keyword>
<dbReference type="InterPro" id="IPR045028">
    <property type="entry name" value="DinG/Rad3-like"/>
</dbReference>
<dbReference type="InterPro" id="IPR006554">
    <property type="entry name" value="Helicase-like_DEXD_c2"/>
</dbReference>
<dbReference type="GO" id="GO:0051539">
    <property type="term" value="F:4 iron, 4 sulfur cluster binding"/>
    <property type="evidence" value="ECO:0007669"/>
    <property type="project" value="UniProtKB-KW"/>
</dbReference>
<evidence type="ECO:0000256" key="11">
    <source>
        <dbReference type="ARBA" id="ARBA00023204"/>
    </source>
</evidence>
<dbReference type="InterPro" id="IPR014001">
    <property type="entry name" value="Helicase_ATP-bd"/>
</dbReference>
<keyword evidence="1" id="KW-0004">4Fe-4S</keyword>
<dbReference type="SMART" id="SM00487">
    <property type="entry name" value="DEXDc"/>
    <property type="match status" value="1"/>
</dbReference>
<dbReference type="InterPro" id="IPR006555">
    <property type="entry name" value="ATP-dep_Helicase_C"/>
</dbReference>
<dbReference type="PROSITE" id="PS51193">
    <property type="entry name" value="HELICASE_ATP_BIND_2"/>
    <property type="match status" value="1"/>
</dbReference>
<dbReference type="InterPro" id="IPR027417">
    <property type="entry name" value="P-loop_NTPase"/>
</dbReference>
<evidence type="ECO:0000256" key="1">
    <source>
        <dbReference type="ARBA" id="ARBA00022485"/>
    </source>
</evidence>
<dbReference type="EC" id="3.6.4.12" evidence="15"/>
<evidence type="ECO:0000256" key="12">
    <source>
        <dbReference type="ARBA" id="ARBA00023235"/>
    </source>
</evidence>
<dbReference type="GO" id="GO:0016818">
    <property type="term" value="F:hydrolase activity, acting on acid anhydrides, in phosphorus-containing anhydrides"/>
    <property type="evidence" value="ECO:0007669"/>
    <property type="project" value="InterPro"/>
</dbReference>
<dbReference type="AlphaFoldDB" id="A0A8T4GWR1"/>
<evidence type="ECO:0000256" key="3">
    <source>
        <dbReference type="ARBA" id="ARBA00022741"/>
    </source>
</evidence>
<sequence length="829" mass="90729">MPKLGAPHQSVVSWRDLFGHPEPYPEQRDGIEAAVDAAEDDGFLALEGACGTGKTMLALSAGLDRVRDPDSDFERVLVLTSVKQQLRQFEDDLRTINEDLPDEYDPVSGLTLVGKADVCPYARENRGGVDDGNVYDRCEGLRERTRNLVGDGGPTTADALASQARSQQVGIADSGSSGADYLETAGEPTPYRPETEEYGSGTGGTEYCPFYAQYLADLPEDGDPAEAVPFDFTDMGLIDTEELVGLAAGHGTCPHSIMGAILGHVEVVIGNYYHAFDPTTAGQFTGALVDDSTFVVCDEAHMLEPRVRDLVSDGVGDRTLRDAVSELTRILQAVEFADSPARTAGEGDDKPTPSTGGDEDPPARTAGEGDADLVRGELKESDVKLDELRNLRDFCESLREELDRRVKAHLDGERPGWRAGLNDLDDDELPLRDPETPEKDEITEWAEKEGFGAGVWARAEVVGAVVARILNEVEDEDASRAVTPVGRVLNAWYREDHESFFREIELERTWDETERPDSWRRAYNARLALHNCVPSQAIGDRLAEFGGGVLMSATLEPLDVFREVTGLNHLESEGRPVTTRSYGLGFPEENHESFAVDVPKFTYGNRGDPGEETDCRRMHVDAAATVARSPGNVLVGMPSYGEAEWMAGALEERLEKPVLLDSSSTDEVTEELKAEFFRGEPKVLVTSIRGTLTEGVDYQGDRLSAAVVCGVPIINTASPRTRAVRTAYDREFGDVPTGGASGSQRGGTSRSGFETALTVPAVRKARQAIGRVIRGPEEVGIRALVDARYARESWNSVREYLPEREREEFQPVSPDMLQLGVERFWDQHR</sequence>
<protein>
    <submittedName>
        <fullName evidence="15">DNA excision repair protein ERCC-2</fullName>
        <ecNumber evidence="15">3.6.4.12</ecNumber>
    </submittedName>
</protein>
<dbReference type="Pfam" id="PF13307">
    <property type="entry name" value="Helicase_C_2"/>
    <property type="match status" value="1"/>
</dbReference>
<evidence type="ECO:0000256" key="7">
    <source>
        <dbReference type="ARBA" id="ARBA00022840"/>
    </source>
</evidence>
<keyword evidence="9" id="KW-0411">Iron-sulfur</keyword>
<evidence type="ECO:0000256" key="5">
    <source>
        <dbReference type="ARBA" id="ARBA00022801"/>
    </source>
</evidence>
<dbReference type="RefSeq" id="WP_209490811.1">
    <property type="nucleotide sequence ID" value="NZ_JAGGLC010000002.1"/>
</dbReference>
<evidence type="ECO:0000313" key="16">
    <source>
        <dbReference type="Proteomes" id="UP000823736"/>
    </source>
</evidence>
<keyword evidence="6" id="KW-0347">Helicase</keyword>
<feature type="domain" description="Helicase ATP-binding" evidence="14">
    <location>
        <begin position="13"/>
        <end position="351"/>
    </location>
</feature>
<feature type="region of interest" description="Disordered" evidence="13">
    <location>
        <begin position="171"/>
        <end position="202"/>
    </location>
</feature>
<dbReference type="InterPro" id="IPR014013">
    <property type="entry name" value="Helic_SF1/SF2_ATP-bd_DinG/Rad3"/>
</dbReference>
<organism evidence="15 16">
    <name type="scientific">Halolamina salifodinae</name>
    <dbReference type="NCBI Taxonomy" id="1202767"/>
    <lineage>
        <taxon>Archaea</taxon>
        <taxon>Methanobacteriati</taxon>
        <taxon>Methanobacteriota</taxon>
        <taxon>Stenosarchaea group</taxon>
        <taxon>Halobacteria</taxon>
        <taxon>Halobacteriales</taxon>
        <taxon>Haloferacaceae</taxon>
    </lineage>
</organism>
<keyword evidence="8" id="KW-0408">Iron</keyword>
<dbReference type="GO" id="GO:0003677">
    <property type="term" value="F:DNA binding"/>
    <property type="evidence" value="ECO:0007669"/>
    <property type="project" value="UniProtKB-KW"/>
</dbReference>
<dbReference type="Proteomes" id="UP000823736">
    <property type="component" value="Unassembled WGS sequence"/>
</dbReference>
<dbReference type="Pfam" id="PF06733">
    <property type="entry name" value="DEAD_2"/>
    <property type="match status" value="1"/>
</dbReference>
<keyword evidence="12" id="KW-0413">Isomerase</keyword>
<evidence type="ECO:0000313" key="15">
    <source>
        <dbReference type="EMBL" id="MBP1986503.1"/>
    </source>
</evidence>
<dbReference type="OrthoDB" id="27512at2157"/>
<dbReference type="SMART" id="SM00491">
    <property type="entry name" value="HELICc2"/>
    <property type="match status" value="1"/>
</dbReference>
<keyword evidence="10" id="KW-0238">DNA-binding</keyword>
<dbReference type="PANTHER" id="PTHR11472:SF34">
    <property type="entry name" value="REGULATOR OF TELOMERE ELONGATION HELICASE 1"/>
    <property type="match status" value="1"/>
</dbReference>
<keyword evidence="3" id="KW-0547">Nucleotide-binding</keyword>
<dbReference type="SMART" id="SM00488">
    <property type="entry name" value="DEXDc2"/>
    <property type="match status" value="1"/>
</dbReference>
<accession>A0A8T4GWR1</accession>
<evidence type="ECO:0000259" key="14">
    <source>
        <dbReference type="PROSITE" id="PS51193"/>
    </source>
</evidence>
<gene>
    <name evidence="15" type="ORF">J2753_000997</name>
</gene>
<evidence type="ECO:0000256" key="9">
    <source>
        <dbReference type="ARBA" id="ARBA00023014"/>
    </source>
</evidence>
<keyword evidence="16" id="KW-1185">Reference proteome</keyword>
<evidence type="ECO:0000256" key="2">
    <source>
        <dbReference type="ARBA" id="ARBA00022723"/>
    </source>
</evidence>